<comment type="similarity">
    <text evidence="1">Belongs to the learning-associated protein family.</text>
</comment>
<name>A0A2G8LRF3_STIJA</name>
<organism evidence="3 4">
    <name type="scientific">Stichopus japonicus</name>
    <name type="common">Sea cucumber</name>
    <dbReference type="NCBI Taxonomy" id="307972"/>
    <lineage>
        <taxon>Eukaryota</taxon>
        <taxon>Metazoa</taxon>
        <taxon>Echinodermata</taxon>
        <taxon>Eleutherozoa</taxon>
        <taxon>Echinozoa</taxon>
        <taxon>Holothuroidea</taxon>
        <taxon>Aspidochirotacea</taxon>
        <taxon>Aspidochirotida</taxon>
        <taxon>Stichopodidae</taxon>
        <taxon>Apostichopus</taxon>
    </lineage>
</organism>
<dbReference type="PANTHER" id="PTHR34253:SF1">
    <property type="entry name" value="PROTEIN LLP HOMOLOG"/>
    <property type="match status" value="1"/>
</dbReference>
<dbReference type="PANTHER" id="PTHR34253">
    <property type="entry name" value="PROTEIN LLP HOMOLOG"/>
    <property type="match status" value="1"/>
</dbReference>
<evidence type="ECO:0000256" key="1">
    <source>
        <dbReference type="ARBA" id="ARBA00034118"/>
    </source>
</evidence>
<comment type="caution">
    <text evidence="3">The sequence shown here is derived from an EMBL/GenBank/DDBJ whole genome shotgun (WGS) entry which is preliminary data.</text>
</comment>
<protein>
    <submittedName>
        <fullName evidence="3">Uncharacterized protein</fullName>
    </submittedName>
</protein>
<dbReference type="AlphaFoldDB" id="A0A2G8LRF3"/>
<dbReference type="STRING" id="307972.A0A2G8LRF3"/>
<dbReference type="Proteomes" id="UP000230750">
    <property type="component" value="Unassembled WGS sequence"/>
</dbReference>
<dbReference type="InterPro" id="IPR018784">
    <property type="entry name" value="LLPH-like"/>
</dbReference>
<dbReference type="OrthoDB" id="6257894at2759"/>
<evidence type="ECO:0000313" key="4">
    <source>
        <dbReference type="Proteomes" id="UP000230750"/>
    </source>
</evidence>
<keyword evidence="4" id="KW-1185">Reference proteome</keyword>
<gene>
    <name evidence="3" type="ORF">BSL78_00330</name>
</gene>
<dbReference type="GO" id="GO:0005730">
    <property type="term" value="C:nucleolus"/>
    <property type="evidence" value="ECO:0007669"/>
    <property type="project" value="TreeGrafter"/>
</dbReference>
<dbReference type="GO" id="GO:0003723">
    <property type="term" value="F:RNA binding"/>
    <property type="evidence" value="ECO:0007669"/>
    <property type="project" value="TreeGrafter"/>
</dbReference>
<dbReference type="Pfam" id="PF10169">
    <property type="entry name" value="LLPH"/>
    <property type="match status" value="2"/>
</dbReference>
<dbReference type="GO" id="GO:0097484">
    <property type="term" value="P:dendrite extension"/>
    <property type="evidence" value="ECO:0007669"/>
    <property type="project" value="TreeGrafter"/>
</dbReference>
<evidence type="ECO:0000256" key="2">
    <source>
        <dbReference type="SAM" id="MobiDB-lite"/>
    </source>
</evidence>
<dbReference type="EMBL" id="MRZV01000006">
    <property type="protein sequence ID" value="PIK62750.1"/>
    <property type="molecule type" value="Genomic_DNA"/>
</dbReference>
<reference evidence="3 4" key="1">
    <citation type="journal article" date="2017" name="PLoS Biol.">
        <title>The sea cucumber genome provides insights into morphological evolution and visceral regeneration.</title>
        <authorList>
            <person name="Zhang X."/>
            <person name="Sun L."/>
            <person name="Yuan J."/>
            <person name="Sun Y."/>
            <person name="Gao Y."/>
            <person name="Zhang L."/>
            <person name="Li S."/>
            <person name="Dai H."/>
            <person name="Hamel J.F."/>
            <person name="Liu C."/>
            <person name="Yu Y."/>
            <person name="Liu S."/>
            <person name="Lin W."/>
            <person name="Guo K."/>
            <person name="Jin S."/>
            <person name="Xu P."/>
            <person name="Storey K.B."/>
            <person name="Huan P."/>
            <person name="Zhang T."/>
            <person name="Zhou Y."/>
            <person name="Zhang J."/>
            <person name="Lin C."/>
            <person name="Li X."/>
            <person name="Xing L."/>
            <person name="Huo D."/>
            <person name="Sun M."/>
            <person name="Wang L."/>
            <person name="Mercier A."/>
            <person name="Li F."/>
            <person name="Yang H."/>
            <person name="Xiang J."/>
        </authorList>
    </citation>
    <scope>NUCLEOTIDE SEQUENCE [LARGE SCALE GENOMIC DNA]</scope>
    <source>
        <strain evidence="3">Shaxun</strain>
        <tissue evidence="3">Muscle</tissue>
    </source>
</reference>
<accession>A0A2G8LRF3</accession>
<feature type="compositionally biased region" description="Basic and acidic residues" evidence="2">
    <location>
        <begin position="87"/>
        <end position="102"/>
    </location>
</feature>
<dbReference type="GO" id="GO:0001099">
    <property type="term" value="F:basal RNA polymerase II transcription machinery binding"/>
    <property type="evidence" value="ECO:0007669"/>
    <property type="project" value="TreeGrafter"/>
</dbReference>
<evidence type="ECO:0000313" key="3">
    <source>
        <dbReference type="EMBL" id="PIK62750.1"/>
    </source>
</evidence>
<sequence>MAKSIRSKRRRKMRAIKRLQTGPKELKRLKKTLGLIIDDDPNLKRYKFGDVREKLKKQKLNQASGVPYHPKHIRGAEAEWETIWRESKQKKNEKERQKKGVTEDDEESEDDKASKVTKTMDVDREDLQVDPVTLKNQHGSYPVWMNQRQIKKLKSARSGGKCDTMERHPAQFINVEWERNPTRWQAEVKQDGEEKMSPLHGRSDVVRTVDQAHFVIDMDKFNFKS</sequence>
<proteinExistence type="inferred from homology"/>
<feature type="region of interest" description="Disordered" evidence="2">
    <location>
        <begin position="87"/>
        <end position="117"/>
    </location>
</feature>